<comment type="caution">
    <text evidence="1">The sequence shown here is derived from an EMBL/GenBank/DDBJ whole genome shotgun (WGS) entry which is preliminary data.</text>
</comment>
<keyword evidence="2" id="KW-1185">Reference proteome</keyword>
<proteinExistence type="predicted"/>
<name>A0A9P6C8Z6_9AGAR</name>
<sequence>MADLLSDPRFSTCSCRFMDAYYKGLDGKQAVWAAKKFHGHRVVLRFLFSFHYLILSYTI</sequence>
<evidence type="ECO:0000313" key="2">
    <source>
        <dbReference type="Proteomes" id="UP000807353"/>
    </source>
</evidence>
<protein>
    <submittedName>
        <fullName evidence="1">Uncharacterized protein</fullName>
    </submittedName>
</protein>
<evidence type="ECO:0000313" key="1">
    <source>
        <dbReference type="EMBL" id="KAF9456562.1"/>
    </source>
</evidence>
<gene>
    <name evidence="1" type="ORF">BDZ94DRAFT_1177478</name>
</gene>
<accession>A0A9P6C8Z6</accession>
<dbReference type="OrthoDB" id="2416294at2759"/>
<dbReference type="AlphaFoldDB" id="A0A9P6C8Z6"/>
<dbReference type="Proteomes" id="UP000807353">
    <property type="component" value="Unassembled WGS sequence"/>
</dbReference>
<dbReference type="EMBL" id="MU150417">
    <property type="protein sequence ID" value="KAF9456562.1"/>
    <property type="molecule type" value="Genomic_DNA"/>
</dbReference>
<reference evidence="1" key="1">
    <citation type="submission" date="2020-11" db="EMBL/GenBank/DDBJ databases">
        <authorList>
            <consortium name="DOE Joint Genome Institute"/>
            <person name="Ahrendt S."/>
            <person name="Riley R."/>
            <person name="Andreopoulos W."/>
            <person name="Labutti K."/>
            <person name="Pangilinan J."/>
            <person name="Ruiz-Duenas F.J."/>
            <person name="Barrasa J.M."/>
            <person name="Sanchez-Garcia M."/>
            <person name="Camarero S."/>
            <person name="Miyauchi S."/>
            <person name="Serrano A."/>
            <person name="Linde D."/>
            <person name="Babiker R."/>
            <person name="Drula E."/>
            <person name="Ayuso-Fernandez I."/>
            <person name="Pacheco R."/>
            <person name="Padilla G."/>
            <person name="Ferreira P."/>
            <person name="Barriuso J."/>
            <person name="Kellner H."/>
            <person name="Castanera R."/>
            <person name="Alfaro M."/>
            <person name="Ramirez L."/>
            <person name="Pisabarro A.G."/>
            <person name="Kuo A."/>
            <person name="Tritt A."/>
            <person name="Lipzen A."/>
            <person name="He G."/>
            <person name="Yan M."/>
            <person name="Ng V."/>
            <person name="Cullen D."/>
            <person name="Martin F."/>
            <person name="Rosso M.-N."/>
            <person name="Henrissat B."/>
            <person name="Hibbett D."/>
            <person name="Martinez A.T."/>
            <person name="Grigoriev I.V."/>
        </authorList>
    </citation>
    <scope>NUCLEOTIDE SEQUENCE</scope>
    <source>
        <strain evidence="1">CBS 247.69</strain>
    </source>
</reference>
<organism evidence="1 2">
    <name type="scientific">Collybia nuda</name>
    <dbReference type="NCBI Taxonomy" id="64659"/>
    <lineage>
        <taxon>Eukaryota</taxon>
        <taxon>Fungi</taxon>
        <taxon>Dikarya</taxon>
        <taxon>Basidiomycota</taxon>
        <taxon>Agaricomycotina</taxon>
        <taxon>Agaricomycetes</taxon>
        <taxon>Agaricomycetidae</taxon>
        <taxon>Agaricales</taxon>
        <taxon>Tricholomatineae</taxon>
        <taxon>Clitocybaceae</taxon>
        <taxon>Collybia</taxon>
    </lineage>
</organism>